<reference evidence="2 3" key="1">
    <citation type="submission" date="2014-06" db="EMBL/GenBank/DDBJ databases">
        <title>Evolutionary Origins and Diversification of the Mycorrhizal Mutualists.</title>
        <authorList>
            <consortium name="DOE Joint Genome Institute"/>
            <consortium name="Mycorrhizal Genomics Consortium"/>
            <person name="Kohler A."/>
            <person name="Kuo A."/>
            <person name="Nagy L.G."/>
            <person name="Floudas D."/>
            <person name="Copeland A."/>
            <person name="Barry K.W."/>
            <person name="Cichocki N."/>
            <person name="Veneault-Fourrey C."/>
            <person name="LaButti K."/>
            <person name="Lindquist E.A."/>
            <person name="Lipzen A."/>
            <person name="Lundell T."/>
            <person name="Morin E."/>
            <person name="Murat C."/>
            <person name="Riley R."/>
            <person name="Ohm R."/>
            <person name="Sun H."/>
            <person name="Tunlid A."/>
            <person name="Henrissat B."/>
            <person name="Grigoriev I.V."/>
            <person name="Hibbett D.S."/>
            <person name="Martin F."/>
        </authorList>
    </citation>
    <scope>NUCLEOTIDE SEQUENCE [LARGE SCALE GENOMIC DNA]</scope>
    <source>
        <strain evidence="2 3">SS14</strain>
    </source>
</reference>
<name>A0A0C9VVX9_SPHS4</name>
<dbReference type="OrthoDB" id="2333384at2759"/>
<feature type="compositionally biased region" description="Low complexity" evidence="1">
    <location>
        <begin position="387"/>
        <end position="397"/>
    </location>
</feature>
<evidence type="ECO:0000313" key="2">
    <source>
        <dbReference type="EMBL" id="KIJ47887.1"/>
    </source>
</evidence>
<dbReference type="GO" id="GO:0005737">
    <property type="term" value="C:cytoplasm"/>
    <property type="evidence" value="ECO:0007669"/>
    <property type="project" value="TreeGrafter"/>
</dbReference>
<dbReference type="InterPro" id="IPR014752">
    <property type="entry name" value="Arrestin-like_C"/>
</dbReference>
<evidence type="ECO:0000256" key="1">
    <source>
        <dbReference type="SAM" id="MobiDB-lite"/>
    </source>
</evidence>
<proteinExistence type="predicted"/>
<sequence length="441" mass="49423">MDDSSVISISLPKGIRTPGERLQGTVDLDINLIKEKKVESVSLALRGELKVWWSLHNGNGVYNVTREKYPIFQEQTFTLWQKGNAFPSARDGIARIPFDCIIPNGDFPPSIETGSPDTGAKVHYSLRAIGSRTGWFKQNIKVHYVFPFLPFDISASPSYSLSPVPSYSLSRGRYDWKSYAVAENVRKGLLGSSGQIRAELILPDIPQIPLFRIIPIRLRIRSRSKQLPHSMANNPTAFDFPRNPKLSEMQLMFKRFATVSTSTGAKRTVEDDLGLQAGFGTPTDYAQGQNWGKDVEVSTVPPFWTLDESDPQFGYWNEEINFSSTIVFRCPPPIQRQYLTTTYQLELTVDLPGLGNKVTLSVSPLVFTSGILPRQEINPGLTVPNNRRAPSPRSRSPSPMPHISSEIDLPPSYYQVPPYEEEQPLNSNEKGSGDYRNLTTQ</sequence>
<protein>
    <recommendedName>
        <fullName evidence="4">Arrestin-like N-terminal domain-containing protein</fullName>
    </recommendedName>
</protein>
<organism evidence="2 3">
    <name type="scientific">Sphaerobolus stellatus (strain SS14)</name>
    <dbReference type="NCBI Taxonomy" id="990650"/>
    <lineage>
        <taxon>Eukaryota</taxon>
        <taxon>Fungi</taxon>
        <taxon>Dikarya</taxon>
        <taxon>Basidiomycota</taxon>
        <taxon>Agaricomycotina</taxon>
        <taxon>Agaricomycetes</taxon>
        <taxon>Phallomycetidae</taxon>
        <taxon>Geastrales</taxon>
        <taxon>Sphaerobolaceae</taxon>
        <taxon>Sphaerobolus</taxon>
    </lineage>
</organism>
<dbReference type="HOGENOM" id="CLU_590744_0_0_1"/>
<feature type="region of interest" description="Disordered" evidence="1">
    <location>
        <begin position="376"/>
        <end position="441"/>
    </location>
</feature>
<dbReference type="GO" id="GO:0015031">
    <property type="term" value="P:protein transport"/>
    <property type="evidence" value="ECO:0007669"/>
    <property type="project" value="TreeGrafter"/>
</dbReference>
<dbReference type="PANTHER" id="PTHR11188:SF17">
    <property type="entry name" value="FI21816P1"/>
    <property type="match status" value="1"/>
</dbReference>
<dbReference type="Gene3D" id="2.60.40.640">
    <property type="match status" value="1"/>
</dbReference>
<keyword evidence="3" id="KW-1185">Reference proteome</keyword>
<gene>
    <name evidence="2" type="ORF">M422DRAFT_778016</name>
</gene>
<dbReference type="InterPro" id="IPR014756">
    <property type="entry name" value="Ig_E-set"/>
</dbReference>
<dbReference type="SUPFAM" id="SSF81296">
    <property type="entry name" value="E set domains"/>
    <property type="match status" value="1"/>
</dbReference>
<dbReference type="AlphaFoldDB" id="A0A0C9VVX9"/>
<dbReference type="PANTHER" id="PTHR11188">
    <property type="entry name" value="ARRESTIN DOMAIN CONTAINING PROTEIN"/>
    <property type="match status" value="1"/>
</dbReference>
<evidence type="ECO:0008006" key="4">
    <source>
        <dbReference type="Google" id="ProtNLM"/>
    </source>
</evidence>
<evidence type="ECO:0000313" key="3">
    <source>
        <dbReference type="Proteomes" id="UP000054279"/>
    </source>
</evidence>
<accession>A0A0C9VVX9</accession>
<dbReference type="InterPro" id="IPR050357">
    <property type="entry name" value="Arrestin_domain-protein"/>
</dbReference>
<dbReference type="Proteomes" id="UP000054279">
    <property type="component" value="Unassembled WGS sequence"/>
</dbReference>
<dbReference type="EMBL" id="KN837100">
    <property type="protein sequence ID" value="KIJ47887.1"/>
    <property type="molecule type" value="Genomic_DNA"/>
</dbReference>